<gene>
    <name evidence="6" type="ORF">METZ01_LOCUS269648</name>
</gene>
<name>A0A382JW95_9ZZZZ</name>
<dbReference type="InterPro" id="IPR000923">
    <property type="entry name" value="BlueCu_1"/>
</dbReference>
<evidence type="ECO:0000256" key="2">
    <source>
        <dbReference type="ARBA" id="ARBA00022723"/>
    </source>
</evidence>
<evidence type="ECO:0000256" key="4">
    <source>
        <dbReference type="ARBA" id="ARBA00023008"/>
    </source>
</evidence>
<feature type="domain" description="Blue (type 1) copper" evidence="5">
    <location>
        <begin position="14"/>
        <end position="125"/>
    </location>
</feature>
<protein>
    <recommendedName>
        <fullName evidence="5">Blue (type 1) copper domain-containing protein</fullName>
    </recommendedName>
</protein>
<dbReference type="GO" id="GO:0005507">
    <property type="term" value="F:copper ion binding"/>
    <property type="evidence" value="ECO:0007669"/>
    <property type="project" value="InterPro"/>
</dbReference>
<dbReference type="PROSITE" id="PS00196">
    <property type="entry name" value="COPPER_BLUE"/>
    <property type="match status" value="1"/>
</dbReference>
<keyword evidence="3" id="KW-0249">Electron transport</keyword>
<dbReference type="PANTHER" id="PTHR38439:SF3">
    <property type="entry name" value="COPPER-RESISTANT CUPROPROTEIN COPI"/>
    <property type="match status" value="1"/>
</dbReference>
<dbReference type="EMBL" id="UINC01077047">
    <property type="protein sequence ID" value="SVC16794.1"/>
    <property type="molecule type" value="Genomic_DNA"/>
</dbReference>
<evidence type="ECO:0000313" key="6">
    <source>
        <dbReference type="EMBL" id="SVC16794.1"/>
    </source>
</evidence>
<feature type="non-terminal residue" evidence="6">
    <location>
        <position position="354"/>
    </location>
</feature>
<sequence>MSPLEAAKLRLGVKTGLKYDPIALHVRPGEKVELLFDNVDEMMHNFALVSPGSRMEVVEAAIALGADGPARHFVPDSPKVLVSTPVVLPGKKVTIIFDAPEKEGEYPYVCTFPGHGFVMFGTLFVYKERPRKMDELLAQTTAETSTQSALANPSNSAVAVVHRTFMPDCSPAAIAVSLPGGHSYCWDAGNCRLRYAWRDGFIKKNGSFGRWRTLPHIVGRVYHRELRFPFRFVEKRSEPVETKFRGYRLLGGIPEFRYEVSGAEVTEFLAKLPGKSGLTRRFTVKNAPGDLLFHLDPDAGVEITCDKGRIDDGAIRLTPKEAKNFTLTLREISRQAPVFYLSMNDLEVSYNRKE</sequence>
<keyword evidence="1" id="KW-0813">Transport</keyword>
<organism evidence="6">
    <name type="scientific">marine metagenome</name>
    <dbReference type="NCBI Taxonomy" id="408172"/>
    <lineage>
        <taxon>unclassified sequences</taxon>
        <taxon>metagenomes</taxon>
        <taxon>ecological metagenomes</taxon>
    </lineage>
</organism>
<reference evidence="6" key="1">
    <citation type="submission" date="2018-05" db="EMBL/GenBank/DDBJ databases">
        <authorList>
            <person name="Lanie J.A."/>
            <person name="Ng W.-L."/>
            <person name="Kazmierczak K.M."/>
            <person name="Andrzejewski T.M."/>
            <person name="Davidsen T.M."/>
            <person name="Wayne K.J."/>
            <person name="Tettelin H."/>
            <person name="Glass J.I."/>
            <person name="Rusch D."/>
            <person name="Podicherti R."/>
            <person name="Tsui H.-C.T."/>
            <person name="Winkler M.E."/>
        </authorList>
    </citation>
    <scope>NUCLEOTIDE SEQUENCE</scope>
</reference>
<evidence type="ECO:0000256" key="3">
    <source>
        <dbReference type="ARBA" id="ARBA00022982"/>
    </source>
</evidence>
<dbReference type="InterPro" id="IPR028871">
    <property type="entry name" value="BlueCu_1_BS"/>
</dbReference>
<dbReference type="Gene3D" id="2.60.40.420">
    <property type="entry name" value="Cupredoxins - blue copper proteins"/>
    <property type="match status" value="1"/>
</dbReference>
<evidence type="ECO:0000256" key="1">
    <source>
        <dbReference type="ARBA" id="ARBA00022448"/>
    </source>
</evidence>
<proteinExistence type="predicted"/>
<evidence type="ECO:0000259" key="5">
    <source>
        <dbReference type="Pfam" id="PF00127"/>
    </source>
</evidence>
<dbReference type="AlphaFoldDB" id="A0A382JW95"/>
<dbReference type="InterPro" id="IPR050845">
    <property type="entry name" value="Cu-binding_ET"/>
</dbReference>
<accession>A0A382JW95</accession>
<keyword evidence="2" id="KW-0479">Metal-binding</keyword>
<dbReference type="CDD" id="cd04233">
    <property type="entry name" value="Auracyanin"/>
    <property type="match status" value="1"/>
</dbReference>
<dbReference type="InterPro" id="IPR008972">
    <property type="entry name" value="Cupredoxin"/>
</dbReference>
<dbReference type="PANTHER" id="PTHR38439">
    <property type="entry name" value="AURACYANIN-B"/>
    <property type="match status" value="1"/>
</dbReference>
<keyword evidence="4" id="KW-0186">Copper</keyword>
<dbReference type="SUPFAM" id="SSF49503">
    <property type="entry name" value="Cupredoxins"/>
    <property type="match status" value="1"/>
</dbReference>
<dbReference type="Pfam" id="PF00127">
    <property type="entry name" value="Copper-bind"/>
    <property type="match status" value="1"/>
</dbReference>
<dbReference type="GO" id="GO:0009055">
    <property type="term" value="F:electron transfer activity"/>
    <property type="evidence" value="ECO:0007669"/>
    <property type="project" value="InterPro"/>
</dbReference>